<keyword evidence="3" id="KW-1185">Reference proteome</keyword>
<feature type="signal peptide" evidence="1">
    <location>
        <begin position="1"/>
        <end position="27"/>
    </location>
</feature>
<evidence type="ECO:0000313" key="3">
    <source>
        <dbReference type="Proteomes" id="UP000239736"/>
    </source>
</evidence>
<gene>
    <name evidence="2" type="ORF">LV82_02157</name>
</gene>
<accession>A0A2S5JFL3</accession>
<dbReference type="RefSeq" id="WP_104071539.1">
    <property type="nucleotide sequence ID" value="NZ_PRDS01000006.1"/>
</dbReference>
<sequence length="62" mass="6387">MTRKTTTVAAMLMAALAAFATAMPANAFVGGFDLPRLDFPHGDTTSRACNGSATPVCTAPRN</sequence>
<reference evidence="2 3" key="1">
    <citation type="submission" date="2018-01" db="EMBL/GenBank/DDBJ databases">
        <title>Genomic Encyclopedia of Archaeal and Bacterial Type Strains, Phase II (KMG-II): from individual species to whole genera.</title>
        <authorList>
            <person name="Goeker M."/>
        </authorList>
    </citation>
    <scope>NUCLEOTIDE SEQUENCE [LARGE SCALE GENOMIC DNA]</scope>
    <source>
        <strain evidence="2 3">DSM 12048</strain>
    </source>
</reference>
<dbReference type="Proteomes" id="UP000239736">
    <property type="component" value="Unassembled WGS sequence"/>
</dbReference>
<name>A0A2S5JFL3_9RHOB</name>
<feature type="chain" id="PRO_5015633177" evidence="1">
    <location>
        <begin position="28"/>
        <end position="62"/>
    </location>
</feature>
<evidence type="ECO:0000256" key="1">
    <source>
        <dbReference type="SAM" id="SignalP"/>
    </source>
</evidence>
<dbReference type="EMBL" id="PRDS01000006">
    <property type="protein sequence ID" value="PPB80282.1"/>
    <property type="molecule type" value="Genomic_DNA"/>
</dbReference>
<dbReference type="AlphaFoldDB" id="A0A2S5JFL3"/>
<organism evidence="2 3">
    <name type="scientific">Albidovulum inexpectatum</name>
    <dbReference type="NCBI Taxonomy" id="196587"/>
    <lineage>
        <taxon>Bacteria</taxon>
        <taxon>Pseudomonadati</taxon>
        <taxon>Pseudomonadota</taxon>
        <taxon>Alphaproteobacteria</taxon>
        <taxon>Rhodobacterales</taxon>
        <taxon>Paracoccaceae</taxon>
        <taxon>Albidovulum</taxon>
    </lineage>
</organism>
<comment type="caution">
    <text evidence="2">The sequence shown here is derived from an EMBL/GenBank/DDBJ whole genome shotgun (WGS) entry which is preliminary data.</text>
</comment>
<proteinExistence type="predicted"/>
<protein>
    <submittedName>
        <fullName evidence="2">Uncharacterized protein</fullName>
    </submittedName>
</protein>
<keyword evidence="1" id="KW-0732">Signal</keyword>
<evidence type="ECO:0000313" key="2">
    <source>
        <dbReference type="EMBL" id="PPB80282.1"/>
    </source>
</evidence>